<name>A0A1A5J670_RHILI</name>
<evidence type="ECO:0008006" key="3">
    <source>
        <dbReference type="Google" id="ProtNLM"/>
    </source>
</evidence>
<comment type="caution">
    <text evidence="1">The sequence shown here is derived from an EMBL/GenBank/DDBJ whole genome shotgun (WGS) entry which is preliminary data.</text>
</comment>
<dbReference type="EMBL" id="LZTJ01000012">
    <property type="protein sequence ID" value="OBP76564.1"/>
    <property type="molecule type" value="Genomic_DNA"/>
</dbReference>
<reference evidence="2" key="1">
    <citation type="submission" date="2016-06" db="EMBL/GenBank/DDBJ databases">
        <title>NZP2037 Pacbio-Illumina hybrid assembly.</title>
        <authorList>
            <person name="Ramsay J.P."/>
        </authorList>
    </citation>
    <scope>NUCLEOTIDE SEQUENCE [LARGE SCALE GENOMIC DNA]</scope>
    <source>
        <strain evidence="2">R7ANS::ICEMlSym2042</strain>
    </source>
</reference>
<organism evidence="1 2">
    <name type="scientific">Rhizobium loti</name>
    <name type="common">Mesorhizobium loti</name>
    <dbReference type="NCBI Taxonomy" id="381"/>
    <lineage>
        <taxon>Bacteria</taxon>
        <taxon>Pseudomonadati</taxon>
        <taxon>Pseudomonadota</taxon>
        <taxon>Alphaproteobacteria</taxon>
        <taxon>Hyphomicrobiales</taxon>
        <taxon>Phyllobacteriaceae</taxon>
        <taxon>Mesorhizobium</taxon>
    </lineage>
</organism>
<evidence type="ECO:0000313" key="2">
    <source>
        <dbReference type="Proteomes" id="UP000093748"/>
    </source>
</evidence>
<sequence length="288" mass="33116">MASKPIISWKTFVWAHHHFDERVKRYAFTKRGREGEFALSELVRENLADRASSSLKAMNCRARIEFCRAARNVTKAAVKPTPERPAFFLTLSPDDFVTTAADAERYDWSVLQKWAEELLRGFCYFGIVDAAPYANTPRGREKVVSWHLHVIVWDASRDEMEALKDSINKRHQSLLPNRDAAHFRVRSSWKGLRQSLIYMLKAPLKTYRVYAIKGSDKRPTGEYQQKKDWHRSGEAAAVCRFMHGAEIDKLCVAGLGGREVLERTAARSISTIRQQDAERLRTLTRFLG</sequence>
<evidence type="ECO:0000313" key="1">
    <source>
        <dbReference type="EMBL" id="OBP76564.1"/>
    </source>
</evidence>
<gene>
    <name evidence="1" type="ORF">BAE39_10630</name>
</gene>
<dbReference type="AlphaFoldDB" id="A0A1A5J670"/>
<dbReference type="Proteomes" id="UP000093748">
    <property type="component" value="Unassembled WGS sequence"/>
</dbReference>
<proteinExistence type="predicted"/>
<dbReference type="RefSeq" id="WP_064987746.1">
    <property type="nucleotide sequence ID" value="NZ_LZTH01000045.1"/>
</dbReference>
<dbReference type="OrthoDB" id="8004310at2"/>
<protein>
    <recommendedName>
        <fullName evidence="3">Replication protein</fullName>
    </recommendedName>
</protein>
<accession>A0A1A5J670</accession>
<dbReference type="GeneID" id="66684484"/>